<protein>
    <submittedName>
        <fullName evidence="2">Uncharacterized protein</fullName>
    </submittedName>
</protein>
<feature type="compositionally biased region" description="Basic and acidic residues" evidence="1">
    <location>
        <begin position="237"/>
        <end position="250"/>
    </location>
</feature>
<comment type="caution">
    <text evidence="2">The sequence shown here is derived from an EMBL/GenBank/DDBJ whole genome shotgun (WGS) entry which is preliminary data.</text>
</comment>
<evidence type="ECO:0000313" key="3">
    <source>
        <dbReference type="Proteomes" id="UP001498398"/>
    </source>
</evidence>
<organism evidence="2 3">
    <name type="scientific">Marasmiellus scandens</name>
    <dbReference type="NCBI Taxonomy" id="2682957"/>
    <lineage>
        <taxon>Eukaryota</taxon>
        <taxon>Fungi</taxon>
        <taxon>Dikarya</taxon>
        <taxon>Basidiomycota</taxon>
        <taxon>Agaricomycotina</taxon>
        <taxon>Agaricomycetes</taxon>
        <taxon>Agaricomycetidae</taxon>
        <taxon>Agaricales</taxon>
        <taxon>Marasmiineae</taxon>
        <taxon>Omphalotaceae</taxon>
        <taxon>Marasmiellus</taxon>
    </lineage>
</organism>
<feature type="compositionally biased region" description="Acidic residues" evidence="1">
    <location>
        <begin position="209"/>
        <end position="223"/>
    </location>
</feature>
<name>A0ABR1IMZ6_9AGAR</name>
<dbReference type="Proteomes" id="UP001498398">
    <property type="component" value="Unassembled WGS sequence"/>
</dbReference>
<feature type="region of interest" description="Disordered" evidence="1">
    <location>
        <begin position="207"/>
        <end position="250"/>
    </location>
</feature>
<keyword evidence="3" id="KW-1185">Reference proteome</keyword>
<reference evidence="2 3" key="1">
    <citation type="submission" date="2024-01" db="EMBL/GenBank/DDBJ databases">
        <title>A draft genome for the cacao thread blight pathogen Marasmiellus scandens.</title>
        <authorList>
            <person name="Baruah I.K."/>
            <person name="Leung J."/>
            <person name="Bukari Y."/>
            <person name="Amoako-Attah I."/>
            <person name="Meinhardt L.W."/>
            <person name="Bailey B.A."/>
            <person name="Cohen S.P."/>
        </authorList>
    </citation>
    <scope>NUCLEOTIDE SEQUENCE [LARGE SCALE GENOMIC DNA]</scope>
    <source>
        <strain evidence="2 3">GH-19</strain>
    </source>
</reference>
<gene>
    <name evidence="2" type="ORF">VKT23_019953</name>
</gene>
<dbReference type="EMBL" id="JBANRG010000114">
    <property type="protein sequence ID" value="KAK7434950.1"/>
    <property type="molecule type" value="Genomic_DNA"/>
</dbReference>
<sequence>MTTTYPLGAFSTTLSSFDSELKNYQLLKLRRDGFSPTKVPNVEYHWGLYKGEFKTDDPLNQIQVRTDIPDMLERGLLSIVPVLDTLKKMLEVVKSNQSKPGQPVPYTESFPVQEYEYVLVPLRLFKDTIHVRNPVSGDVQSFESPYQGLPTFVSRAHPYCVALSCAASILCFASSLLRSEWGSNTCIVLSQLAIAWYKEPPFSFIAGPDYEDEDEDEDEDEGSEDRYLDSESCDSEPTPHESRTNIDSHRPNSNYGYLSVKKLRNINSWVGSTNVVDHGREQTLNSHQVTEYRREPHTQAEWDAATQKLTLVYPEDDEGDEDETYRALSV</sequence>
<proteinExistence type="predicted"/>
<accession>A0ABR1IMZ6</accession>
<evidence type="ECO:0000313" key="2">
    <source>
        <dbReference type="EMBL" id="KAK7434950.1"/>
    </source>
</evidence>
<evidence type="ECO:0000256" key="1">
    <source>
        <dbReference type="SAM" id="MobiDB-lite"/>
    </source>
</evidence>